<keyword evidence="2" id="KW-1185">Reference proteome</keyword>
<dbReference type="Proteomes" id="UP000033423">
    <property type="component" value="Unassembled WGS sequence"/>
</dbReference>
<comment type="caution">
    <text evidence="1">The sequence shown here is derived from an EMBL/GenBank/DDBJ whole genome shotgun (WGS) entry which is preliminary data.</text>
</comment>
<proteinExistence type="predicted"/>
<reference evidence="1 2" key="1">
    <citation type="submission" date="2015-02" db="EMBL/GenBank/DDBJ databases">
        <title>Single-cell genomics of uncultivated deep-branching MTB reveals a conserved set of magnetosome genes.</title>
        <authorList>
            <person name="Kolinko S."/>
            <person name="Richter M."/>
            <person name="Glockner F.O."/>
            <person name="Brachmann A."/>
            <person name="Schuler D."/>
        </authorList>
    </citation>
    <scope>NUCLEOTIDE SEQUENCE [LARGE SCALE GENOMIC DNA]</scope>
    <source>
        <strain evidence="1">TM-1</strain>
    </source>
</reference>
<accession>A0A0F3GN38</accession>
<name>A0A0F3GN38_9BACT</name>
<gene>
    <name evidence="1" type="ORF">MBAV_004430</name>
</gene>
<evidence type="ECO:0000313" key="2">
    <source>
        <dbReference type="Proteomes" id="UP000033423"/>
    </source>
</evidence>
<sequence length="51" mass="6030">MKNRAVVFKERFVIADKCVVCTTWHTLMSANSLQIPWHETCKMFSVHNNYN</sequence>
<dbReference type="AlphaFoldDB" id="A0A0F3GN38"/>
<protein>
    <submittedName>
        <fullName evidence="1">Uncharacterized protein</fullName>
    </submittedName>
</protein>
<organism evidence="1 2">
    <name type="scientific">Candidatus Magnetobacterium bavaricum</name>
    <dbReference type="NCBI Taxonomy" id="29290"/>
    <lineage>
        <taxon>Bacteria</taxon>
        <taxon>Pseudomonadati</taxon>
        <taxon>Nitrospirota</taxon>
        <taxon>Thermodesulfovibrionia</taxon>
        <taxon>Thermodesulfovibrionales</taxon>
        <taxon>Candidatus Magnetobacteriaceae</taxon>
        <taxon>Candidatus Magnetobacterium</taxon>
    </lineage>
</organism>
<dbReference type="EMBL" id="LACI01001931">
    <property type="protein sequence ID" value="KJU83374.1"/>
    <property type="molecule type" value="Genomic_DNA"/>
</dbReference>
<evidence type="ECO:0000313" key="1">
    <source>
        <dbReference type="EMBL" id="KJU83374.1"/>
    </source>
</evidence>